<organism evidence="2 3">
    <name type="scientific">Actinomycetospora chlora</name>
    <dbReference type="NCBI Taxonomy" id="663608"/>
    <lineage>
        <taxon>Bacteria</taxon>
        <taxon>Bacillati</taxon>
        <taxon>Actinomycetota</taxon>
        <taxon>Actinomycetes</taxon>
        <taxon>Pseudonocardiales</taxon>
        <taxon>Pseudonocardiaceae</taxon>
        <taxon>Actinomycetospora</taxon>
    </lineage>
</organism>
<sequence>MGDAVPRHAVDLGDLAAETSPIHVEVALPGRAGTIGGPAVGSGWTATGAGSAGGGSWWDRAAKVTMPVAPSAPARAATRPRVRRGGSAEVAVSIYMIVLALIAIACVWALTETYQASMEDEPAAAGRG</sequence>
<dbReference type="Proteomes" id="UP001500928">
    <property type="component" value="Unassembled WGS sequence"/>
</dbReference>
<evidence type="ECO:0000313" key="3">
    <source>
        <dbReference type="Proteomes" id="UP001500928"/>
    </source>
</evidence>
<keyword evidence="1" id="KW-0812">Transmembrane</keyword>
<dbReference type="RefSeq" id="WP_345424014.1">
    <property type="nucleotide sequence ID" value="NZ_BAABHO010000073.1"/>
</dbReference>
<evidence type="ECO:0000256" key="1">
    <source>
        <dbReference type="SAM" id="Phobius"/>
    </source>
</evidence>
<name>A0ABP9CKP8_9PSEU</name>
<keyword evidence="1" id="KW-1133">Transmembrane helix</keyword>
<protein>
    <submittedName>
        <fullName evidence="2">Uncharacterized protein</fullName>
    </submittedName>
</protein>
<accession>A0ABP9CKP8</accession>
<keyword evidence="1" id="KW-0472">Membrane</keyword>
<evidence type="ECO:0000313" key="2">
    <source>
        <dbReference type="EMBL" id="GAA4811024.1"/>
    </source>
</evidence>
<proteinExistence type="predicted"/>
<keyword evidence="3" id="KW-1185">Reference proteome</keyword>
<feature type="transmembrane region" description="Helical" evidence="1">
    <location>
        <begin position="90"/>
        <end position="110"/>
    </location>
</feature>
<comment type="caution">
    <text evidence="2">The sequence shown here is derived from an EMBL/GenBank/DDBJ whole genome shotgun (WGS) entry which is preliminary data.</text>
</comment>
<reference evidence="3" key="1">
    <citation type="journal article" date="2019" name="Int. J. Syst. Evol. Microbiol.">
        <title>The Global Catalogue of Microorganisms (GCM) 10K type strain sequencing project: providing services to taxonomists for standard genome sequencing and annotation.</title>
        <authorList>
            <consortium name="The Broad Institute Genomics Platform"/>
            <consortium name="The Broad Institute Genome Sequencing Center for Infectious Disease"/>
            <person name="Wu L."/>
            <person name="Ma J."/>
        </authorList>
    </citation>
    <scope>NUCLEOTIDE SEQUENCE [LARGE SCALE GENOMIC DNA]</scope>
    <source>
        <strain evidence="3">JCM 17979</strain>
    </source>
</reference>
<gene>
    <name evidence="2" type="ORF">GCM10023200_56020</name>
</gene>
<dbReference type="EMBL" id="BAABHO010000073">
    <property type="protein sequence ID" value="GAA4811024.1"/>
    <property type="molecule type" value="Genomic_DNA"/>
</dbReference>